<reference evidence="2" key="1">
    <citation type="journal article" date="2020" name="Fungal Divers.">
        <title>Resolving the Mortierellaceae phylogeny through synthesis of multi-gene phylogenetics and phylogenomics.</title>
        <authorList>
            <person name="Vandepol N."/>
            <person name="Liber J."/>
            <person name="Desiro A."/>
            <person name="Na H."/>
            <person name="Kennedy M."/>
            <person name="Barry K."/>
            <person name="Grigoriev I.V."/>
            <person name="Miller A.N."/>
            <person name="O'Donnell K."/>
            <person name="Stajich J.E."/>
            <person name="Bonito G."/>
        </authorList>
    </citation>
    <scope>NUCLEOTIDE SEQUENCE</scope>
    <source>
        <strain evidence="2">REB-010B</strain>
    </source>
</reference>
<evidence type="ECO:0000313" key="2">
    <source>
        <dbReference type="EMBL" id="KAG0301627.1"/>
    </source>
</evidence>
<feature type="compositionally biased region" description="Low complexity" evidence="1">
    <location>
        <begin position="55"/>
        <end position="72"/>
    </location>
</feature>
<keyword evidence="3" id="KW-1185">Reference proteome</keyword>
<gene>
    <name evidence="2" type="ORF">BGZ99_003379</name>
</gene>
<dbReference type="AlphaFoldDB" id="A0A9P6UH42"/>
<dbReference type="Proteomes" id="UP000738325">
    <property type="component" value="Unassembled WGS sequence"/>
</dbReference>
<sequence length="116" mass="12049">LDANAAGSSPPLFQGGGGGGVSFAPAAGRSWSLFSDVPTGRSPGSVLPPSVHFTDQQQPPQQQQSQQQQQDQGPWSIWPQSLVDRRKRAAAEERAGSPSGLSLLLNKGNNSNSGNA</sequence>
<name>A0A9P6UH42_9FUNG</name>
<feature type="non-terminal residue" evidence="2">
    <location>
        <position position="1"/>
    </location>
</feature>
<comment type="caution">
    <text evidence="2">The sequence shown here is derived from an EMBL/GenBank/DDBJ whole genome shotgun (WGS) entry which is preliminary data.</text>
</comment>
<protein>
    <submittedName>
        <fullName evidence="2">Uncharacterized protein</fullName>
    </submittedName>
</protein>
<accession>A0A9P6UH42</accession>
<feature type="compositionally biased region" description="Low complexity" evidence="1">
    <location>
        <begin position="96"/>
        <end position="116"/>
    </location>
</feature>
<feature type="non-terminal residue" evidence="2">
    <location>
        <position position="116"/>
    </location>
</feature>
<organism evidence="2 3">
    <name type="scientific">Dissophora globulifera</name>
    <dbReference type="NCBI Taxonomy" id="979702"/>
    <lineage>
        <taxon>Eukaryota</taxon>
        <taxon>Fungi</taxon>
        <taxon>Fungi incertae sedis</taxon>
        <taxon>Mucoromycota</taxon>
        <taxon>Mortierellomycotina</taxon>
        <taxon>Mortierellomycetes</taxon>
        <taxon>Mortierellales</taxon>
        <taxon>Mortierellaceae</taxon>
        <taxon>Dissophora</taxon>
    </lineage>
</organism>
<proteinExistence type="predicted"/>
<evidence type="ECO:0000313" key="3">
    <source>
        <dbReference type="Proteomes" id="UP000738325"/>
    </source>
</evidence>
<evidence type="ECO:0000256" key="1">
    <source>
        <dbReference type="SAM" id="MobiDB-lite"/>
    </source>
</evidence>
<feature type="region of interest" description="Disordered" evidence="1">
    <location>
        <begin position="1"/>
        <end position="116"/>
    </location>
</feature>
<dbReference type="EMBL" id="JAAAIP010002134">
    <property type="protein sequence ID" value="KAG0301627.1"/>
    <property type="molecule type" value="Genomic_DNA"/>
</dbReference>